<accession>A0A2S2PRR8</accession>
<name>A0A2S2PRR8_SCHGA</name>
<feature type="domain" description="U3 small nucleolar RNA-associated protein 6 homolog C-terminal" evidence="1">
    <location>
        <begin position="141"/>
        <end position="286"/>
    </location>
</feature>
<dbReference type="EMBL" id="GGMR01019543">
    <property type="protein sequence ID" value="MBY32162.1"/>
    <property type="molecule type" value="Transcribed_RNA"/>
</dbReference>
<evidence type="ECO:0000313" key="2">
    <source>
        <dbReference type="EMBL" id="MBY32162.1"/>
    </source>
</evidence>
<dbReference type="InterPro" id="IPR011990">
    <property type="entry name" value="TPR-like_helical_dom_sf"/>
</dbReference>
<dbReference type="SUPFAM" id="SSF48452">
    <property type="entry name" value="TPR-like"/>
    <property type="match status" value="1"/>
</dbReference>
<protein>
    <recommendedName>
        <fullName evidence="1">U3 small nucleolar RNA-associated protein 6 homolog C-terminal domain-containing protein</fullName>
    </recommendedName>
</protein>
<dbReference type="AlphaFoldDB" id="A0A2S2PRR8"/>
<evidence type="ECO:0000259" key="1">
    <source>
        <dbReference type="Pfam" id="PF24892"/>
    </source>
</evidence>
<proteinExistence type="predicted"/>
<dbReference type="Gene3D" id="1.25.40.10">
    <property type="entry name" value="Tetratricopeptide repeat domain"/>
    <property type="match status" value="1"/>
</dbReference>
<dbReference type="Pfam" id="PF24892">
    <property type="entry name" value="UTP6_C"/>
    <property type="match status" value="1"/>
</dbReference>
<gene>
    <name evidence="2" type="ORF">g.79724</name>
</gene>
<organism evidence="2">
    <name type="scientific">Schizaphis graminum</name>
    <name type="common">Green bug aphid</name>
    <dbReference type="NCBI Taxonomy" id="13262"/>
    <lineage>
        <taxon>Eukaryota</taxon>
        <taxon>Metazoa</taxon>
        <taxon>Ecdysozoa</taxon>
        <taxon>Arthropoda</taxon>
        <taxon>Hexapoda</taxon>
        <taxon>Insecta</taxon>
        <taxon>Pterygota</taxon>
        <taxon>Neoptera</taxon>
        <taxon>Paraneoptera</taxon>
        <taxon>Hemiptera</taxon>
        <taxon>Sternorrhyncha</taxon>
        <taxon>Aphidomorpha</taxon>
        <taxon>Aphidoidea</taxon>
        <taxon>Aphididae</taxon>
        <taxon>Aphidini</taxon>
        <taxon>Schizaphis</taxon>
    </lineage>
</organism>
<reference evidence="2" key="1">
    <citation type="submission" date="2018-04" db="EMBL/GenBank/DDBJ databases">
        <title>Transcriptome of Schizaphis graminum biotype I.</title>
        <authorList>
            <person name="Scully E.D."/>
            <person name="Geib S.M."/>
            <person name="Palmer N.A."/>
            <person name="Koch K."/>
            <person name="Bradshaw J."/>
            <person name="Heng-Moss T."/>
            <person name="Sarath G."/>
        </authorList>
    </citation>
    <scope>NUCLEOTIDE SEQUENCE</scope>
</reference>
<sequence length="298" mass="35074">MCIVYERTVVTASHPNEMDFESEFLKTYNILKWDEFTVLNNDRISINEKIANKVVTKHELLSQFKVELRLLNSCKHKIEELDLDLVDTGVLIILSKRVIDLFDHMHVLFTIDEKLLSCHIDFCLDNVEFIHVDQLDILLDAVLCTNNNKTIWIQLLKLHLKLNNFDKLMNVFQEGVRSLKKNSLPLWKMMIKDMRKKRPDVLQTLLEEGSNISYEDVSLEIRPKYLKWCIEFKDIDATRNLFNELKELKPPCCKLYLVMISIESEILDFELSTVRKLYDEACILFGKDNIGKECSIHF</sequence>
<dbReference type="InterPro" id="IPR056907">
    <property type="entry name" value="UTP6_C"/>
</dbReference>